<sequence>GAEATAAVSLWSDTVVQDTRTFSSHQKMTTTKIRWVLLGLLSVALSVAKEIDLVTEPRPGEEYVSIRGDTTRQPSQSPTSEFSTAHQIPGVRLRPRTTDPDHDQFSTAHRVSRPQGLVPLKVRDTRQVSLHDLPQVDVTDEGREGELSQTADFEERNIMARKIDVVSKKAE</sequence>
<dbReference type="EMBL" id="GECZ01021646">
    <property type="protein sequence ID" value="JAS48123.1"/>
    <property type="molecule type" value="Transcribed_RNA"/>
</dbReference>
<accession>A0A1B6FDS4</accession>
<dbReference type="AlphaFoldDB" id="A0A1B6FDS4"/>
<proteinExistence type="predicted"/>
<gene>
    <name evidence="2" type="ORF">g.27399</name>
</gene>
<feature type="region of interest" description="Disordered" evidence="1">
    <location>
        <begin position="66"/>
        <end position="110"/>
    </location>
</feature>
<evidence type="ECO:0000256" key="1">
    <source>
        <dbReference type="SAM" id="MobiDB-lite"/>
    </source>
</evidence>
<feature type="non-terminal residue" evidence="2">
    <location>
        <position position="171"/>
    </location>
</feature>
<feature type="compositionally biased region" description="Polar residues" evidence="1">
    <location>
        <begin position="71"/>
        <end position="86"/>
    </location>
</feature>
<reference evidence="2" key="1">
    <citation type="submission" date="2015-11" db="EMBL/GenBank/DDBJ databases">
        <title>De novo transcriptome assembly of four potential Pierce s Disease insect vectors from Arizona vineyards.</title>
        <authorList>
            <person name="Tassone E.E."/>
        </authorList>
    </citation>
    <scope>NUCLEOTIDE SEQUENCE</scope>
</reference>
<evidence type="ECO:0000313" key="2">
    <source>
        <dbReference type="EMBL" id="JAS48123.1"/>
    </source>
</evidence>
<protein>
    <submittedName>
        <fullName evidence="2">Uncharacterized protein</fullName>
    </submittedName>
</protein>
<feature type="non-terminal residue" evidence="2">
    <location>
        <position position="1"/>
    </location>
</feature>
<name>A0A1B6FDS4_9HEMI</name>
<organism evidence="2">
    <name type="scientific">Cuerna arida</name>
    <dbReference type="NCBI Taxonomy" id="1464854"/>
    <lineage>
        <taxon>Eukaryota</taxon>
        <taxon>Metazoa</taxon>
        <taxon>Ecdysozoa</taxon>
        <taxon>Arthropoda</taxon>
        <taxon>Hexapoda</taxon>
        <taxon>Insecta</taxon>
        <taxon>Pterygota</taxon>
        <taxon>Neoptera</taxon>
        <taxon>Paraneoptera</taxon>
        <taxon>Hemiptera</taxon>
        <taxon>Auchenorrhyncha</taxon>
        <taxon>Membracoidea</taxon>
        <taxon>Cicadellidae</taxon>
        <taxon>Cicadellinae</taxon>
        <taxon>Proconiini</taxon>
        <taxon>Cuerna</taxon>
    </lineage>
</organism>